<evidence type="ECO:0000256" key="2">
    <source>
        <dbReference type="SAM" id="SignalP"/>
    </source>
</evidence>
<reference evidence="3 4" key="1">
    <citation type="journal article" date="2012" name="J. Bacteriol.">
        <title>Genome Sequence of Fibrella aestuarina BUZ 2T, a Filamentous Marine Bacterium.</title>
        <authorList>
            <person name="Filippini M."/>
            <person name="Qi W."/>
            <person name="Blom J."/>
            <person name="Goesmann A."/>
            <person name="Smits T.H."/>
            <person name="Bagheri H.C."/>
        </authorList>
    </citation>
    <scope>NUCLEOTIDE SEQUENCE [LARGE SCALE GENOMIC DNA]</scope>
    <source>
        <strain evidence="4">BUZ 2T</strain>
    </source>
</reference>
<dbReference type="EMBL" id="HE796683">
    <property type="protein sequence ID" value="CCH00646.1"/>
    <property type="molecule type" value="Genomic_DNA"/>
</dbReference>
<organism evidence="3 4">
    <name type="scientific">Fibrella aestuarina BUZ 2</name>
    <dbReference type="NCBI Taxonomy" id="1166018"/>
    <lineage>
        <taxon>Bacteria</taxon>
        <taxon>Pseudomonadati</taxon>
        <taxon>Bacteroidota</taxon>
        <taxon>Cytophagia</taxon>
        <taxon>Cytophagales</taxon>
        <taxon>Spirosomataceae</taxon>
        <taxon>Fibrella</taxon>
    </lineage>
</organism>
<sequence>MKRFLFAGLFSLFAGAAMAQTKPAQTTPPAVVSAIEGVSGKRFVPDTLYAALSDDDKTLLGQQAVANWSLAQESGGMTFHNLVVGTRSYQLLITKSPKAEFPTATLLRYADPKAKPEPIARGTLRPRPAEKAD</sequence>
<proteinExistence type="predicted"/>
<keyword evidence="4" id="KW-1185">Reference proteome</keyword>
<gene>
    <name evidence="3" type="ORF">FAES_2637</name>
</gene>
<evidence type="ECO:0000313" key="3">
    <source>
        <dbReference type="EMBL" id="CCH00646.1"/>
    </source>
</evidence>
<protein>
    <submittedName>
        <fullName evidence="3">Uncharacterized protein</fullName>
    </submittedName>
</protein>
<accession>I0K943</accession>
<name>I0K943_9BACT</name>
<dbReference type="PATRIC" id="fig|1166018.3.peg.4403"/>
<keyword evidence="2" id="KW-0732">Signal</keyword>
<feature type="signal peptide" evidence="2">
    <location>
        <begin position="1"/>
        <end position="19"/>
    </location>
</feature>
<dbReference type="Proteomes" id="UP000011058">
    <property type="component" value="Chromosome"/>
</dbReference>
<dbReference type="OrthoDB" id="963320at2"/>
<dbReference type="KEGG" id="fae:FAES_2637"/>
<dbReference type="RefSeq" id="WP_015331745.1">
    <property type="nucleotide sequence ID" value="NC_020054.1"/>
</dbReference>
<evidence type="ECO:0000256" key="1">
    <source>
        <dbReference type="SAM" id="MobiDB-lite"/>
    </source>
</evidence>
<feature type="chain" id="PRO_5003630442" evidence="2">
    <location>
        <begin position="20"/>
        <end position="133"/>
    </location>
</feature>
<dbReference type="eggNOG" id="ENOG5031P7P">
    <property type="taxonomic scope" value="Bacteria"/>
</dbReference>
<feature type="region of interest" description="Disordered" evidence="1">
    <location>
        <begin position="112"/>
        <end position="133"/>
    </location>
</feature>
<dbReference type="AlphaFoldDB" id="I0K943"/>
<evidence type="ECO:0000313" key="4">
    <source>
        <dbReference type="Proteomes" id="UP000011058"/>
    </source>
</evidence>
<dbReference type="HOGENOM" id="CLU_1903571_0_0_10"/>